<comment type="caution">
    <text evidence="9">The sequence shown here is derived from an EMBL/GenBank/DDBJ whole genome shotgun (WGS) entry which is preliminary data.</text>
</comment>
<feature type="chain" id="PRO_5046705590" evidence="7">
    <location>
        <begin position="20"/>
        <end position="898"/>
    </location>
</feature>
<protein>
    <submittedName>
        <fullName evidence="9">POTRA domain-containing protein</fullName>
    </submittedName>
</protein>
<proteinExistence type="predicted"/>
<dbReference type="Gene3D" id="3.10.20.310">
    <property type="entry name" value="membrane protein fhac"/>
    <property type="match status" value="5"/>
</dbReference>
<evidence type="ECO:0000256" key="1">
    <source>
        <dbReference type="ARBA" id="ARBA00004370"/>
    </source>
</evidence>
<accession>A0ABT7YF90</accession>
<comment type="subcellular location">
    <subcellularLocation>
        <location evidence="1">Membrane</location>
    </subcellularLocation>
</comment>
<feature type="domain" description="POTRA" evidence="8">
    <location>
        <begin position="423"/>
        <end position="498"/>
    </location>
</feature>
<evidence type="ECO:0000259" key="8">
    <source>
        <dbReference type="PROSITE" id="PS51779"/>
    </source>
</evidence>
<dbReference type="PROSITE" id="PS51779">
    <property type="entry name" value="POTRA"/>
    <property type="match status" value="3"/>
</dbReference>
<gene>
    <name evidence="9" type="ORF">QVH07_11955</name>
</gene>
<dbReference type="Pfam" id="PF07244">
    <property type="entry name" value="POTRA"/>
    <property type="match status" value="3"/>
</dbReference>
<evidence type="ECO:0000313" key="10">
    <source>
        <dbReference type="Proteomes" id="UP001171916"/>
    </source>
</evidence>
<reference evidence="9" key="1">
    <citation type="submission" date="2023-06" db="EMBL/GenBank/DDBJ databases">
        <title>Robiginitalea aurantiacus sp. nov. and Algoriphagus sediminis sp. nov., isolated from coastal sediment.</title>
        <authorList>
            <person name="Zhou Z.Y."/>
            <person name="An J."/>
            <person name="Jia Y.W."/>
            <person name="Du Z.J."/>
        </authorList>
    </citation>
    <scope>NUCLEOTIDE SEQUENCE</scope>
    <source>
        <strain evidence="9">C2-7</strain>
    </source>
</reference>
<dbReference type="InterPro" id="IPR010827">
    <property type="entry name" value="BamA/TamA_POTRA"/>
</dbReference>
<evidence type="ECO:0000256" key="4">
    <source>
        <dbReference type="ARBA" id="ARBA00022729"/>
    </source>
</evidence>
<dbReference type="InterPro" id="IPR023707">
    <property type="entry name" value="OM_assembly_BamA"/>
</dbReference>
<sequence>MKKSLLFLICLVWANMAMSQIRLGQSRYASNKPVDILELNYSKPETYRIAEIKAVGLTTLDEIAIISLSGLKVDDQIEVPGDEISNALKKLWSQGIIGDVKILVTKIEGDDIYLLLDLTERPRFSRVEFTGVNKTQESELRDKINIRGRVVRDDVLNNAKRNIEKYYVDKGFLNTEVKVIQERDTLLPNSVKLRFAVDTQTKVKINEIKVYGNDEVTDNKVKGKLKKTKEHARVHIFKDLFSRATDASAKDYANALLHTDSASTQDAKSYINKTLKLNFFNGSKFIPKEYRADKDNVIGYYNSQGFRDAEIVEDSVYDFSKDKINIDLEVEEGKKYYYRNITFRGNYIHPDQVLLAKLGIQKGDVYNREKLDKRLNYDPQKGDDVSSLYQDDGYLFFSIDPVEVNVFQDSIDLEMRIFEGPQVTVNSVNIQGNERTSDHVVMREIRILPGQKFNRSLLVRTIRELSQLGYFDPENIEPDLRPNFEAATVDITFKLQERPNDQIELSGGWGGFFGFVGTVGLTFNNFSLKNIGNFDKWDPLPVGDGQRLSLRVQANGRSFQNYSISLTEPWFGGRKPNALSFSFNHSVQRQVDFFNQDNFGNEIGFFKITGATIGLAKRVTWPDDYFSISNSLQFQVYEFDQFGTSFGLSYPTGVSNSIAFNTTVSRNNIDNPIYPRFGSNIILSATLTPPYSSLNQNIDRESPDEEKYKWLEYHKWMFDASIYTPLFGSNKLVASARAHMGFLGSYGNRIGLIPLERFVMGGDGMTFNNFALGQEIIGLRGYENQSITPGRDTRGTANPDPFGGVVYNKYVMEVRYLVSPNPSATIFVLGFAEAGNNWGSYADFNPYDLKKSAGVGARIFMPAFGLLGVDWGYGFDAIPGAIRRSGSQFHFTIGQQFR</sequence>
<evidence type="ECO:0000256" key="6">
    <source>
        <dbReference type="ARBA" id="ARBA00023237"/>
    </source>
</evidence>
<keyword evidence="2" id="KW-1134">Transmembrane beta strand</keyword>
<evidence type="ECO:0000256" key="5">
    <source>
        <dbReference type="ARBA" id="ARBA00023136"/>
    </source>
</evidence>
<evidence type="ECO:0000256" key="3">
    <source>
        <dbReference type="ARBA" id="ARBA00022692"/>
    </source>
</evidence>
<organism evidence="9 10">
    <name type="scientific">Algoriphagus sediminis</name>
    <dbReference type="NCBI Taxonomy" id="3057113"/>
    <lineage>
        <taxon>Bacteria</taxon>
        <taxon>Pseudomonadati</taxon>
        <taxon>Bacteroidota</taxon>
        <taxon>Cytophagia</taxon>
        <taxon>Cytophagales</taxon>
        <taxon>Cyclobacteriaceae</taxon>
        <taxon>Algoriphagus</taxon>
    </lineage>
</organism>
<evidence type="ECO:0000256" key="7">
    <source>
        <dbReference type="SAM" id="SignalP"/>
    </source>
</evidence>
<dbReference type="EMBL" id="JAUEPH010000005">
    <property type="protein sequence ID" value="MDN3204869.1"/>
    <property type="molecule type" value="Genomic_DNA"/>
</dbReference>
<dbReference type="PANTHER" id="PTHR12815">
    <property type="entry name" value="SORTING AND ASSEMBLY MACHINERY SAMM50 PROTEIN FAMILY MEMBER"/>
    <property type="match status" value="1"/>
</dbReference>
<dbReference type="PIRSF" id="PIRSF006076">
    <property type="entry name" value="OM_assembly_OMP85"/>
    <property type="match status" value="1"/>
</dbReference>
<dbReference type="InterPro" id="IPR034746">
    <property type="entry name" value="POTRA"/>
</dbReference>
<keyword evidence="5" id="KW-0472">Membrane</keyword>
<dbReference type="InterPro" id="IPR039910">
    <property type="entry name" value="D15-like"/>
</dbReference>
<keyword evidence="4 7" id="KW-0732">Signal</keyword>
<dbReference type="Proteomes" id="UP001171916">
    <property type="component" value="Unassembled WGS sequence"/>
</dbReference>
<feature type="domain" description="POTRA" evidence="8">
    <location>
        <begin position="336"/>
        <end position="420"/>
    </location>
</feature>
<dbReference type="PANTHER" id="PTHR12815:SF47">
    <property type="entry name" value="TRANSLOCATION AND ASSEMBLY MODULE SUBUNIT TAMA"/>
    <property type="match status" value="1"/>
</dbReference>
<name>A0ABT7YF90_9BACT</name>
<feature type="domain" description="POTRA" evidence="8">
    <location>
        <begin position="47"/>
        <end position="121"/>
    </location>
</feature>
<dbReference type="RefSeq" id="WP_290000678.1">
    <property type="nucleotide sequence ID" value="NZ_JAUEPH010000005.1"/>
</dbReference>
<evidence type="ECO:0000313" key="9">
    <source>
        <dbReference type="EMBL" id="MDN3204869.1"/>
    </source>
</evidence>
<keyword evidence="3" id="KW-0812">Transmembrane</keyword>
<evidence type="ECO:0000256" key="2">
    <source>
        <dbReference type="ARBA" id="ARBA00022452"/>
    </source>
</evidence>
<feature type="signal peptide" evidence="7">
    <location>
        <begin position="1"/>
        <end position="19"/>
    </location>
</feature>
<dbReference type="Gene3D" id="2.40.160.50">
    <property type="entry name" value="membrane protein fhac: a member of the omp85/tpsb transporter family"/>
    <property type="match status" value="1"/>
</dbReference>
<keyword evidence="10" id="KW-1185">Reference proteome</keyword>
<keyword evidence="6" id="KW-0998">Cell outer membrane</keyword>